<evidence type="ECO:0000256" key="8">
    <source>
        <dbReference type="ARBA" id="ARBA00035895"/>
    </source>
</evidence>
<feature type="transmembrane region" description="Helical" evidence="15">
    <location>
        <begin position="421"/>
        <end position="442"/>
    </location>
</feature>
<proteinExistence type="inferred from homology"/>
<feature type="transmembrane region" description="Helical" evidence="15">
    <location>
        <begin position="396"/>
        <end position="415"/>
    </location>
</feature>
<reference evidence="17" key="1">
    <citation type="submission" date="2015-12" db="EMBL/GenBank/DDBJ databases">
        <title>De novo transcriptome assembly of four potential Pierce s Disease insect vectors from Arizona vineyards.</title>
        <authorList>
            <person name="Tassone E.E."/>
        </authorList>
    </citation>
    <scope>NUCLEOTIDE SEQUENCE</scope>
</reference>
<evidence type="ECO:0000256" key="1">
    <source>
        <dbReference type="ARBA" id="ARBA00004141"/>
    </source>
</evidence>
<comment type="catalytic activity">
    <reaction evidence="6">
        <text>a 1,2-diacyl-sn-glycero-3-phosphoethanolamine(in) = a 1,2-diacyl-sn-glycero-3-phosphoethanolamine(out)</text>
        <dbReference type="Rhea" id="RHEA:38895"/>
        <dbReference type="ChEBI" id="CHEBI:64612"/>
    </reaction>
</comment>
<evidence type="ECO:0000256" key="5">
    <source>
        <dbReference type="ARBA" id="ARBA00023136"/>
    </source>
</evidence>
<name>A0A1B6EGB7_9HEMI</name>
<dbReference type="PANTHER" id="PTHR21347:SF0">
    <property type="entry name" value="LIPID SCRAMBLASE CLPTM1L"/>
    <property type="match status" value="1"/>
</dbReference>
<evidence type="ECO:0000256" key="2">
    <source>
        <dbReference type="ARBA" id="ARBA00009310"/>
    </source>
</evidence>
<keyword evidence="3 15" id="KW-0812">Transmembrane</keyword>
<dbReference type="GO" id="GO:0016020">
    <property type="term" value="C:membrane"/>
    <property type="evidence" value="ECO:0007669"/>
    <property type="project" value="UniProtKB-SubCell"/>
</dbReference>
<evidence type="ECO:0000256" key="13">
    <source>
        <dbReference type="ARBA" id="ARBA00045827"/>
    </source>
</evidence>
<evidence type="ECO:0000256" key="14">
    <source>
        <dbReference type="ARBA" id="ARBA00093208"/>
    </source>
</evidence>
<evidence type="ECO:0000256" key="9">
    <source>
        <dbReference type="ARBA" id="ARBA00036810"/>
    </source>
</evidence>
<feature type="transmembrane region" description="Helical" evidence="15">
    <location>
        <begin position="314"/>
        <end position="338"/>
    </location>
</feature>
<gene>
    <name evidence="17" type="ORF">g.19840</name>
    <name evidence="16" type="ORF">g.19841</name>
</gene>
<evidence type="ECO:0000313" key="16">
    <source>
        <dbReference type="EMBL" id="JAS25840.1"/>
    </source>
</evidence>
<evidence type="ECO:0000256" key="10">
    <source>
        <dbReference type="ARBA" id="ARBA00040905"/>
    </source>
</evidence>
<comment type="catalytic activity">
    <reaction evidence="14">
        <text>a 6-(alpha-D-glucosaminyl)-1-(1,2-diacyl-sn-glycero-3-phospho)-1D-myo-inositol(in) = a 6-(alpha-D-glucosaminyl)-1-(1,2-diacyl-sn-glycero-3-phospho)-1D-myo-inositol(out)</text>
        <dbReference type="Rhea" id="RHEA:71491"/>
        <dbReference type="ChEBI" id="CHEBI:57997"/>
    </reaction>
</comment>
<dbReference type="PANTHER" id="PTHR21347">
    <property type="entry name" value="CLEFT LIP AND PALATE ASSOCIATED TRANSMEMBRANE PROTEIN-RELATED"/>
    <property type="match status" value="1"/>
</dbReference>
<evidence type="ECO:0000256" key="11">
    <source>
        <dbReference type="ARBA" id="ARBA00042320"/>
    </source>
</evidence>
<evidence type="ECO:0000256" key="7">
    <source>
        <dbReference type="ARBA" id="ARBA00024631"/>
    </source>
</evidence>
<dbReference type="GO" id="GO:0012505">
    <property type="term" value="C:endomembrane system"/>
    <property type="evidence" value="ECO:0007669"/>
    <property type="project" value="TreeGrafter"/>
</dbReference>
<dbReference type="InterPro" id="IPR008429">
    <property type="entry name" value="CLPTM1"/>
</dbReference>
<evidence type="ECO:0000256" key="15">
    <source>
        <dbReference type="SAM" id="Phobius"/>
    </source>
</evidence>
<comment type="catalytic activity">
    <reaction evidence="7">
        <text>a 1,2-diacyl-sn-glycero-3-phosphocholine(in) = a 1,2-diacyl-sn-glycero-3-phosphocholine(out)</text>
        <dbReference type="Rhea" id="RHEA:38571"/>
        <dbReference type="ChEBI" id="CHEBI:57643"/>
    </reaction>
</comment>
<evidence type="ECO:0000256" key="12">
    <source>
        <dbReference type="ARBA" id="ARBA00043155"/>
    </source>
</evidence>
<comment type="function">
    <text evidence="13">Scramblase that mediates the translocation of glucosaminylphosphatidylinositol (alpha-D-GlcN-(1-6)-(1,2-diacyl-sn-glycero-3-phospho)-1D-myo-inositol, GlcN-PI) across the endoplasmic reticulum (ER) membrane, from the cytosolic leaflet to the luminal leaflet of the ER membrane, where it participates in the biosynthesis of glycosylphosphatidylinositol (GPI). GPI is a lipid glycoconjugate involved in post-translational modification of proteins. Can also translocate 1,2-diacyl-sn-glycero-3-phospho-(1D-myo-inositol) (phosphatidylinositol or PI), as well as several other phospholipids (1,2-diacyl-sn-glycero-3-phosphocholine, 1,2-diacyl-sn-glycero-3-phosphoethanolamine), and N-acetylglucosaminylphosphatidylinositol (GlcNAc-PI) in vitro.</text>
</comment>
<evidence type="ECO:0000256" key="4">
    <source>
        <dbReference type="ARBA" id="ARBA00022989"/>
    </source>
</evidence>
<evidence type="ECO:0000256" key="6">
    <source>
        <dbReference type="ARBA" id="ARBA00024615"/>
    </source>
</evidence>
<dbReference type="AlphaFoldDB" id="A0A1B6EGB7"/>
<comment type="subcellular location">
    <subcellularLocation>
        <location evidence="1">Membrane</location>
        <topology evidence="1">Multi-pass membrane protein</topology>
    </subcellularLocation>
</comment>
<keyword evidence="5 15" id="KW-0472">Membrane</keyword>
<keyword evidence="4 15" id="KW-1133">Transmembrane helix</keyword>
<sequence length="534" mass="61578">MKKLFLFNMPLPSLTAVFSILFLLYVVHSIYTLSLLFVAPKCFPGQTCFQYYLNDKPELQMVAFSSIKIRPSVGDSNLVEVIKNFDYSLATETVLTIKVPRETRNNGSMYLHIFVLPRKHKVTEWQHVQSDIDKIYSTIKLTHYQVPASSTYQLLTGDAQKKQVRPVSHFKSTVGVKILTGITSFPQTGIPGELHSLISLSKDGKILPLIHHDLLNDRLRNLVEIEKTTDVLNTTLYYSTISFGQLRLMLHMQSAFRSLMSYGFSDKDLDEVKGIFADTHVYLLGATIFISAMHLLFDFLALKNDVNFWRTRKTLAGLSGRAVIWRAFSQVIIFLYLFDEDTSLLVLGPAGISTLIELWKVTKVIPVDWKGFRLKPVTLTKAEHNTREFDKESMRYLSYLFYPLCIGAAGYSLLYESHKSWYSWCIHSMVNGVYAFGFMFMLPQLFINYKLKSVAHLPWRSFMYKAFNTFIDDVFAFIITMPTAHRLACFRDDFVFVIYLYQRWLYPVDKTRLDEGATIEGEVEEVDNKSKKTK</sequence>
<comment type="similarity">
    <text evidence="2">Belongs to the CLPTM1 family.</text>
</comment>
<comment type="catalytic activity">
    <reaction evidence="8">
        <text>a 1,2-diacyl-sn-glycero-3-phospho-(1D-myo-inositol)(in) = a 1,2-diacyl-sn-glycero-3-phospho-(1D-myo-inositol)(out)</text>
        <dbReference type="Rhea" id="RHEA:38691"/>
        <dbReference type="ChEBI" id="CHEBI:57880"/>
    </reaction>
</comment>
<accession>A0A1B6EGB7</accession>
<dbReference type="EMBL" id="GEDC01000330">
    <property type="protein sequence ID" value="JAS36968.1"/>
    <property type="molecule type" value="Transcribed_RNA"/>
</dbReference>
<comment type="catalytic activity">
    <reaction evidence="9">
        <text>6-(alpha-D-glucosaminyl)-(1-octadecanoyl,2-(9Z)-octadecenoyl-sn-glycero-3-phospho)-1D-myo-inositol(in) = 6-(alpha-D-glucosaminyl)-(1-octadecanoyl,2-(9Z)-octadecenoyl-sn-glycero-3-phospho)-1D-myo-inositol(out)</text>
        <dbReference type="Rhea" id="RHEA:71495"/>
        <dbReference type="ChEBI" id="CHEBI:190691"/>
    </reaction>
</comment>
<feature type="transmembrane region" description="Helical" evidence="15">
    <location>
        <begin position="281"/>
        <end position="302"/>
    </location>
</feature>
<organism evidence="17">
    <name type="scientific">Clastoptera arizonana</name>
    <name type="common">Arizona spittle bug</name>
    <dbReference type="NCBI Taxonomy" id="38151"/>
    <lineage>
        <taxon>Eukaryota</taxon>
        <taxon>Metazoa</taxon>
        <taxon>Ecdysozoa</taxon>
        <taxon>Arthropoda</taxon>
        <taxon>Hexapoda</taxon>
        <taxon>Insecta</taxon>
        <taxon>Pterygota</taxon>
        <taxon>Neoptera</taxon>
        <taxon>Paraneoptera</taxon>
        <taxon>Hemiptera</taxon>
        <taxon>Auchenorrhyncha</taxon>
        <taxon>Cercopoidea</taxon>
        <taxon>Clastopteridae</taxon>
        <taxon>Clastoptera</taxon>
    </lineage>
</organism>
<dbReference type="EMBL" id="GEDC01011458">
    <property type="protein sequence ID" value="JAS25840.1"/>
    <property type="molecule type" value="Transcribed_RNA"/>
</dbReference>
<evidence type="ECO:0000313" key="17">
    <source>
        <dbReference type="EMBL" id="JAS36968.1"/>
    </source>
</evidence>
<evidence type="ECO:0000256" key="3">
    <source>
        <dbReference type="ARBA" id="ARBA00022692"/>
    </source>
</evidence>
<dbReference type="Pfam" id="PF05602">
    <property type="entry name" value="CLPTM1"/>
    <property type="match status" value="1"/>
</dbReference>
<protein>
    <recommendedName>
        <fullName evidence="10">Lipid scramblase CLPTM1L</fullName>
    </recommendedName>
    <alternativeName>
        <fullName evidence="12">Cisplatin resistance-related protein 9</fullName>
    </alternativeName>
    <alternativeName>
        <fullName evidence="11">Cleft lip and palate transmembrane protein 1-like protein</fullName>
    </alternativeName>
</protein>